<proteinExistence type="predicted"/>
<dbReference type="OrthoDB" id="9786161at2"/>
<dbReference type="PANTHER" id="PTHR30373:SF8">
    <property type="entry name" value="BLL7265 PROTEIN"/>
    <property type="match status" value="1"/>
</dbReference>
<sequence>MSQVEDFLTADEEREIVEAIRRAESQTSGEIRVHIEKSTSVAAFERATEVFHWLKMDNTKLQNGVLIYVAVDDHQFVICGDKGIDAVVPDDFWDCTRDAMQTQFKQGHFKQGLVDGITRAGEKLHQYFPWEHGDTNELSNEISKG</sequence>
<name>A0A1G5J615_9FLAO</name>
<evidence type="ECO:0000313" key="2">
    <source>
        <dbReference type="EMBL" id="SCY83806.1"/>
    </source>
</evidence>
<dbReference type="PANTHER" id="PTHR30373">
    <property type="entry name" value="UPF0603 PROTEIN YGCG"/>
    <property type="match status" value="1"/>
</dbReference>
<keyword evidence="3" id="KW-1185">Reference proteome</keyword>
<dbReference type="AlphaFoldDB" id="A0A1G5J615"/>
<organism evidence="2 3">
    <name type="scientific">Flavobacterium caeni</name>
    <dbReference type="NCBI Taxonomy" id="490189"/>
    <lineage>
        <taxon>Bacteria</taxon>
        <taxon>Pseudomonadati</taxon>
        <taxon>Bacteroidota</taxon>
        <taxon>Flavobacteriia</taxon>
        <taxon>Flavobacteriales</taxon>
        <taxon>Flavobacteriaceae</taxon>
        <taxon>Flavobacterium</taxon>
    </lineage>
</organism>
<dbReference type="Proteomes" id="UP000199354">
    <property type="component" value="Unassembled WGS sequence"/>
</dbReference>
<accession>A0A1G5J615</accession>
<feature type="domain" description="TPM" evidence="1">
    <location>
        <begin position="5"/>
        <end position="121"/>
    </location>
</feature>
<evidence type="ECO:0000313" key="3">
    <source>
        <dbReference type="Proteomes" id="UP000199354"/>
    </source>
</evidence>
<protein>
    <submittedName>
        <fullName evidence="2">TLP18.3, Psb32 and MOLO-1 founding protein of phosphatase</fullName>
    </submittedName>
</protein>
<evidence type="ECO:0000259" key="1">
    <source>
        <dbReference type="Pfam" id="PF04536"/>
    </source>
</evidence>
<dbReference type="InterPro" id="IPR007621">
    <property type="entry name" value="TPM_dom"/>
</dbReference>
<reference evidence="2 3" key="1">
    <citation type="submission" date="2016-10" db="EMBL/GenBank/DDBJ databases">
        <authorList>
            <person name="de Groot N.N."/>
        </authorList>
    </citation>
    <scope>NUCLEOTIDE SEQUENCE [LARGE SCALE GENOMIC DNA]</scope>
    <source>
        <strain evidence="2 3">CGMCC 1.7031</strain>
    </source>
</reference>
<dbReference type="Pfam" id="PF04536">
    <property type="entry name" value="TPM_phosphatase"/>
    <property type="match status" value="1"/>
</dbReference>
<dbReference type="RefSeq" id="WP_091144633.1">
    <property type="nucleotide sequence ID" value="NZ_FMVF01000012.1"/>
</dbReference>
<dbReference type="STRING" id="490189.SAMN02927903_02564"/>
<gene>
    <name evidence="2" type="ORF">SAMN02927903_02564</name>
</gene>
<dbReference type="EMBL" id="FMVF01000012">
    <property type="protein sequence ID" value="SCY83806.1"/>
    <property type="molecule type" value="Genomic_DNA"/>
</dbReference>
<dbReference type="Gene3D" id="3.10.310.50">
    <property type="match status" value="1"/>
</dbReference>